<gene>
    <name evidence="2" type="ORF">J3R30DRAFT_3793806</name>
</gene>
<dbReference type="OrthoDB" id="3067719at2759"/>
<evidence type="ECO:0000313" key="2">
    <source>
        <dbReference type="EMBL" id="KAJ4488537.1"/>
    </source>
</evidence>
<organism evidence="2 3">
    <name type="scientific">Lentinula aciculospora</name>
    <dbReference type="NCBI Taxonomy" id="153920"/>
    <lineage>
        <taxon>Eukaryota</taxon>
        <taxon>Fungi</taxon>
        <taxon>Dikarya</taxon>
        <taxon>Basidiomycota</taxon>
        <taxon>Agaricomycotina</taxon>
        <taxon>Agaricomycetes</taxon>
        <taxon>Agaricomycetidae</taxon>
        <taxon>Agaricales</taxon>
        <taxon>Marasmiineae</taxon>
        <taxon>Omphalotaceae</taxon>
        <taxon>Lentinula</taxon>
    </lineage>
</organism>
<feature type="region of interest" description="Disordered" evidence="1">
    <location>
        <begin position="553"/>
        <end position="584"/>
    </location>
</feature>
<feature type="region of interest" description="Disordered" evidence="1">
    <location>
        <begin position="619"/>
        <end position="691"/>
    </location>
</feature>
<proteinExistence type="predicted"/>
<feature type="region of interest" description="Disordered" evidence="1">
    <location>
        <begin position="223"/>
        <end position="252"/>
    </location>
</feature>
<feature type="compositionally biased region" description="Polar residues" evidence="1">
    <location>
        <begin position="444"/>
        <end position="453"/>
    </location>
</feature>
<feature type="region of interest" description="Disordered" evidence="1">
    <location>
        <begin position="15"/>
        <end position="50"/>
    </location>
</feature>
<feature type="region of interest" description="Disordered" evidence="1">
    <location>
        <begin position="432"/>
        <end position="530"/>
    </location>
</feature>
<dbReference type="EMBL" id="JAOTPV010000002">
    <property type="protein sequence ID" value="KAJ4488537.1"/>
    <property type="molecule type" value="Genomic_DNA"/>
</dbReference>
<feature type="compositionally biased region" description="Low complexity" evidence="1">
    <location>
        <begin position="634"/>
        <end position="656"/>
    </location>
</feature>
<feature type="compositionally biased region" description="Low complexity" evidence="1">
    <location>
        <begin position="498"/>
        <end position="507"/>
    </location>
</feature>
<keyword evidence="3" id="KW-1185">Reference proteome</keyword>
<feature type="region of interest" description="Disordered" evidence="1">
    <location>
        <begin position="593"/>
        <end position="612"/>
    </location>
</feature>
<feature type="compositionally biased region" description="Polar residues" evidence="1">
    <location>
        <begin position="227"/>
        <end position="236"/>
    </location>
</feature>
<feature type="region of interest" description="Disordered" evidence="1">
    <location>
        <begin position="129"/>
        <end position="188"/>
    </location>
</feature>
<feature type="compositionally biased region" description="Polar residues" evidence="1">
    <location>
        <begin position="312"/>
        <end position="328"/>
    </location>
</feature>
<comment type="caution">
    <text evidence="2">The sequence shown here is derived from an EMBL/GenBank/DDBJ whole genome shotgun (WGS) entry which is preliminary data.</text>
</comment>
<evidence type="ECO:0000313" key="3">
    <source>
        <dbReference type="Proteomes" id="UP001150266"/>
    </source>
</evidence>
<reference evidence="2" key="1">
    <citation type="submission" date="2022-08" db="EMBL/GenBank/DDBJ databases">
        <title>A Global Phylogenomic Analysis of the Shiitake Genus Lentinula.</title>
        <authorList>
            <consortium name="DOE Joint Genome Institute"/>
            <person name="Sierra-Patev S."/>
            <person name="Min B."/>
            <person name="Naranjo-Ortiz M."/>
            <person name="Looney B."/>
            <person name="Konkel Z."/>
            <person name="Slot J.C."/>
            <person name="Sakamoto Y."/>
            <person name="Steenwyk J.L."/>
            <person name="Rokas A."/>
            <person name="Carro J."/>
            <person name="Camarero S."/>
            <person name="Ferreira P."/>
            <person name="Molpeceres G."/>
            <person name="Ruiz-Duenas F.J."/>
            <person name="Serrano A."/>
            <person name="Henrissat B."/>
            <person name="Drula E."/>
            <person name="Hughes K.W."/>
            <person name="Mata J.L."/>
            <person name="Ishikawa N.K."/>
            <person name="Vargas-Isla R."/>
            <person name="Ushijima S."/>
            <person name="Smith C.A."/>
            <person name="Ahrendt S."/>
            <person name="Andreopoulos W."/>
            <person name="He G."/>
            <person name="Labutti K."/>
            <person name="Lipzen A."/>
            <person name="Ng V."/>
            <person name="Riley R."/>
            <person name="Sandor L."/>
            <person name="Barry K."/>
            <person name="Martinez A.T."/>
            <person name="Xiao Y."/>
            <person name="Gibbons J.G."/>
            <person name="Terashima K."/>
            <person name="Grigoriev I.V."/>
            <person name="Hibbett D.S."/>
        </authorList>
    </citation>
    <scope>NUCLEOTIDE SEQUENCE</scope>
    <source>
        <strain evidence="2">JLM2183</strain>
    </source>
</reference>
<feature type="compositionally biased region" description="Low complexity" evidence="1">
    <location>
        <begin position="129"/>
        <end position="138"/>
    </location>
</feature>
<feature type="region of interest" description="Disordered" evidence="1">
    <location>
        <begin position="274"/>
        <end position="332"/>
    </location>
</feature>
<evidence type="ECO:0000256" key="1">
    <source>
        <dbReference type="SAM" id="MobiDB-lite"/>
    </source>
</evidence>
<sequence>MAEAKLRVLGSEYNVKPTSADSDIPRRRISHRHSQSTPTIPALSFSSTSSRTSTAESLLTTPVNSVFNECIPQIHMPDITDNSDDEDNLDTPTPTPSPKAKARTPSRIRSAATVLSGKSPSILRNLSLSRSESFSRSLTPPPRAKPSLAMSPEIHPRVDRVSGESVTAPKPRRASQLTSPMSLTSFSLPASPLHQTTVLPSSQQQRPLTRSEHLLRSALLKDEFAQGSATPSSNAMFNRHSKTHRRRHSHATVSADSLIHNNIYIYPLPAAVEAPSSSPVGRNTPTPRPRPVSPVHTKSSPVTRTMYPRPNPRSQSYSHALNEASSSARLPLTPHEQVLRARLEKVLSTGSVALPSSYQYGSAIRSNGSTSSADDDSLSYASYHDLSGEEYGYSADLRQLRLKKAERNKHRASAPANGSGFLGWLWKSNESDEEEFPSPIPAPLTSNRRQAQSQDDDERMAPNSPRTPRTNALPHVNALSASPSLSPYRISSPHRTASPQLSPSPSRLRAHTQPLPSSPNRSPYGQGYAYSPKPKHAYSLGIVPSVGQDILTSAVAGGSGGETRVNDKDRMLTPPPTPPRGESVLLGEGFGQVDSPLTSTRETELGSHEEVANLEMSLMKRRESSAAKSRRGQRSLGLGRPGAKSSEDSVSSTSSSLVEAVPSITVGVEADREPTSHATTSPALSPLLSPASALSTTSSFNARTASLQCQQIDGYISFASIEGLGEPPVSAPPTENGDAGSMNSDDRDGQKKGLFGRLFGR</sequence>
<dbReference type="Proteomes" id="UP001150266">
    <property type="component" value="Unassembled WGS sequence"/>
</dbReference>
<accession>A0A9W9ATP5</accession>
<name>A0A9W9ATP5_9AGAR</name>
<feature type="compositionally biased region" description="Polar residues" evidence="1">
    <location>
        <begin position="514"/>
        <end position="523"/>
    </location>
</feature>
<feature type="region of interest" description="Disordered" evidence="1">
    <location>
        <begin position="722"/>
        <end position="761"/>
    </location>
</feature>
<dbReference type="AlphaFoldDB" id="A0A9W9ATP5"/>
<feature type="compositionally biased region" description="Low complexity" evidence="1">
    <location>
        <begin position="678"/>
        <end position="691"/>
    </location>
</feature>
<feature type="compositionally biased region" description="Basic and acidic residues" evidence="1">
    <location>
        <begin position="601"/>
        <end position="611"/>
    </location>
</feature>
<feature type="compositionally biased region" description="Polar residues" evidence="1">
    <location>
        <begin position="175"/>
        <end position="188"/>
    </location>
</feature>
<feature type="region of interest" description="Disordered" evidence="1">
    <location>
        <begin position="75"/>
        <end position="116"/>
    </location>
</feature>
<feature type="compositionally biased region" description="Basic residues" evidence="1">
    <location>
        <begin position="239"/>
        <end position="250"/>
    </location>
</feature>
<protein>
    <submittedName>
        <fullName evidence="2">Uncharacterized protein</fullName>
    </submittedName>
</protein>